<gene>
    <name evidence="2" type="ORF">ARMOST_21397</name>
</gene>
<organism evidence="2 3">
    <name type="scientific">Armillaria ostoyae</name>
    <name type="common">Armillaria root rot fungus</name>
    <dbReference type="NCBI Taxonomy" id="47428"/>
    <lineage>
        <taxon>Eukaryota</taxon>
        <taxon>Fungi</taxon>
        <taxon>Dikarya</taxon>
        <taxon>Basidiomycota</taxon>
        <taxon>Agaricomycotina</taxon>
        <taxon>Agaricomycetes</taxon>
        <taxon>Agaricomycetidae</taxon>
        <taxon>Agaricales</taxon>
        <taxon>Marasmiineae</taxon>
        <taxon>Physalacriaceae</taxon>
        <taxon>Armillaria</taxon>
    </lineage>
</organism>
<dbReference type="Proteomes" id="UP000219338">
    <property type="component" value="Unassembled WGS sequence"/>
</dbReference>
<feature type="region of interest" description="Disordered" evidence="1">
    <location>
        <begin position="103"/>
        <end position="122"/>
    </location>
</feature>
<name>A0A284S9Z7_ARMOS</name>
<proteinExistence type="predicted"/>
<evidence type="ECO:0000313" key="3">
    <source>
        <dbReference type="Proteomes" id="UP000219338"/>
    </source>
</evidence>
<dbReference type="EMBL" id="FUEG01000049">
    <property type="protein sequence ID" value="SJL17833.1"/>
    <property type="molecule type" value="Genomic_DNA"/>
</dbReference>
<accession>A0A284S9Z7</accession>
<evidence type="ECO:0000256" key="1">
    <source>
        <dbReference type="SAM" id="MobiDB-lite"/>
    </source>
</evidence>
<reference evidence="3" key="1">
    <citation type="journal article" date="2017" name="Nat. Ecol. Evol.">
        <title>Genome expansion and lineage-specific genetic innovations in the forest pathogenic fungi Armillaria.</title>
        <authorList>
            <person name="Sipos G."/>
            <person name="Prasanna A.N."/>
            <person name="Walter M.C."/>
            <person name="O'Connor E."/>
            <person name="Balint B."/>
            <person name="Krizsan K."/>
            <person name="Kiss B."/>
            <person name="Hess J."/>
            <person name="Varga T."/>
            <person name="Slot J."/>
            <person name="Riley R."/>
            <person name="Boka B."/>
            <person name="Rigling D."/>
            <person name="Barry K."/>
            <person name="Lee J."/>
            <person name="Mihaltcheva S."/>
            <person name="LaButti K."/>
            <person name="Lipzen A."/>
            <person name="Waldron R."/>
            <person name="Moloney N.M."/>
            <person name="Sperisen C."/>
            <person name="Kredics L."/>
            <person name="Vagvoelgyi C."/>
            <person name="Patrignani A."/>
            <person name="Fitzpatrick D."/>
            <person name="Nagy I."/>
            <person name="Doyle S."/>
            <person name="Anderson J.B."/>
            <person name="Grigoriev I.V."/>
            <person name="Gueldener U."/>
            <person name="Muensterkoetter M."/>
            <person name="Nagy L.G."/>
        </authorList>
    </citation>
    <scope>NUCLEOTIDE SEQUENCE [LARGE SCALE GENOMIC DNA]</scope>
    <source>
        <strain evidence="3">C18/9</strain>
    </source>
</reference>
<protein>
    <submittedName>
        <fullName evidence="2">Uncharacterized protein</fullName>
    </submittedName>
</protein>
<evidence type="ECO:0000313" key="2">
    <source>
        <dbReference type="EMBL" id="SJL17833.1"/>
    </source>
</evidence>
<dbReference type="AlphaFoldDB" id="A0A284S9Z7"/>
<sequence>MLIAVRTVTICIVEWVADHDRTERCSMDDKDTIIIAWALYLQSAFPCQHKIHPLQRLYFYEQRTLARITNVAIGPLPENAPLLNTTPSVSTRARKIKKREKYGGLGPSMRQLDAHPSKTRPGTVSEALDRYRYLIPAGVP</sequence>
<keyword evidence="3" id="KW-1185">Reference proteome</keyword>